<evidence type="ECO:0000313" key="2">
    <source>
        <dbReference type="EMBL" id="KAK2116988.1"/>
    </source>
</evidence>
<keyword evidence="3" id="KW-1185">Reference proteome</keyword>
<gene>
    <name evidence="2" type="ORF">P7K49_003874</name>
</gene>
<accession>A0ABQ9W5S6</accession>
<dbReference type="EMBL" id="JASSZA010000002">
    <property type="protein sequence ID" value="KAK2116988.1"/>
    <property type="molecule type" value="Genomic_DNA"/>
</dbReference>
<name>A0ABQ9W5S6_SAGOE</name>
<sequence>EGLTFSRRVQWTSEATRPSHHGSSIIAYAAPRSEATRLSGRTLRGQGQLQRPERAPGSDPLCPYPRSPLAPGPGGRPLLRRSEERS</sequence>
<feature type="non-terminal residue" evidence="2">
    <location>
        <position position="1"/>
    </location>
</feature>
<protein>
    <recommendedName>
        <fullName evidence="4">MHC class I antigen</fullName>
    </recommendedName>
</protein>
<feature type="region of interest" description="Disordered" evidence="1">
    <location>
        <begin position="1"/>
        <end position="86"/>
    </location>
</feature>
<feature type="compositionally biased region" description="Pro residues" evidence="1">
    <location>
        <begin position="62"/>
        <end position="71"/>
    </location>
</feature>
<feature type="non-terminal residue" evidence="2">
    <location>
        <position position="86"/>
    </location>
</feature>
<evidence type="ECO:0000313" key="3">
    <source>
        <dbReference type="Proteomes" id="UP001266305"/>
    </source>
</evidence>
<comment type="caution">
    <text evidence="2">The sequence shown here is derived from an EMBL/GenBank/DDBJ whole genome shotgun (WGS) entry which is preliminary data.</text>
</comment>
<proteinExistence type="predicted"/>
<evidence type="ECO:0000256" key="1">
    <source>
        <dbReference type="SAM" id="MobiDB-lite"/>
    </source>
</evidence>
<organism evidence="2 3">
    <name type="scientific">Saguinus oedipus</name>
    <name type="common">Cotton-top tamarin</name>
    <name type="synonym">Oedipomidas oedipus</name>
    <dbReference type="NCBI Taxonomy" id="9490"/>
    <lineage>
        <taxon>Eukaryota</taxon>
        <taxon>Metazoa</taxon>
        <taxon>Chordata</taxon>
        <taxon>Craniata</taxon>
        <taxon>Vertebrata</taxon>
        <taxon>Euteleostomi</taxon>
        <taxon>Mammalia</taxon>
        <taxon>Eutheria</taxon>
        <taxon>Euarchontoglires</taxon>
        <taxon>Primates</taxon>
        <taxon>Haplorrhini</taxon>
        <taxon>Platyrrhini</taxon>
        <taxon>Cebidae</taxon>
        <taxon>Callitrichinae</taxon>
        <taxon>Saguinus</taxon>
    </lineage>
</organism>
<dbReference type="Proteomes" id="UP001266305">
    <property type="component" value="Unassembled WGS sequence"/>
</dbReference>
<feature type="compositionally biased region" description="Polar residues" evidence="1">
    <location>
        <begin position="7"/>
        <end position="16"/>
    </location>
</feature>
<evidence type="ECO:0008006" key="4">
    <source>
        <dbReference type="Google" id="ProtNLM"/>
    </source>
</evidence>
<reference evidence="2 3" key="1">
    <citation type="submission" date="2023-05" db="EMBL/GenBank/DDBJ databases">
        <title>B98-5 Cell Line De Novo Hybrid Assembly: An Optical Mapping Approach.</title>
        <authorList>
            <person name="Kananen K."/>
            <person name="Auerbach J.A."/>
            <person name="Kautto E."/>
            <person name="Blachly J.S."/>
        </authorList>
    </citation>
    <scope>NUCLEOTIDE SEQUENCE [LARGE SCALE GENOMIC DNA]</scope>
    <source>
        <strain evidence="2">B95-8</strain>
        <tissue evidence="2">Cell line</tissue>
    </source>
</reference>